<evidence type="ECO:0000313" key="2">
    <source>
        <dbReference type="EMBL" id="KRL64388.1"/>
    </source>
</evidence>
<evidence type="ECO:0000313" key="3">
    <source>
        <dbReference type="Proteomes" id="UP000052013"/>
    </source>
</evidence>
<dbReference type="EMBL" id="AZEY01000090">
    <property type="protein sequence ID" value="KRL64388.1"/>
    <property type="molecule type" value="Genomic_DNA"/>
</dbReference>
<name>A0A0R1SAF2_9LACO</name>
<protein>
    <recommendedName>
        <fullName evidence="4">Alpha beta hydrolase superfamily protein</fullName>
    </recommendedName>
</protein>
<dbReference type="AlphaFoldDB" id="A0A0R1SAF2"/>
<accession>A0A0R1SAF2</accession>
<sequence length="286" mass="32275">MIELISVVVLGVILSCLLLVVIVKIILLGRPRSSKTQTVRSTPLDQVPTLFLPGYLGNRFSFGFLQNRLVSKFNANKSMVIIVNRHGKLRVIGQMNDYRTMIQVLFKDKTSRPKQQAIWLLKICQLLEAEYHVSSVNLVGHSMGCITIFWYLTHEQAKSPISVKRVVAIAGPFNDSEIARSTPDVDAYPFNANGPVKRMPIYRALSQKIAAIPPEISVLNIAGKINDEQQNDGQVSLNSAFSLRYLLQQPAHYYREVVIRGKWATHRLLHENRLVDANIAKFIWGV</sequence>
<dbReference type="InterPro" id="IPR029058">
    <property type="entry name" value="AB_hydrolase_fold"/>
</dbReference>
<dbReference type="PANTHER" id="PTHR37946:SF1">
    <property type="entry name" value="SLL1969 PROTEIN"/>
    <property type="match status" value="1"/>
</dbReference>
<evidence type="ECO:0008006" key="4">
    <source>
        <dbReference type="Google" id="ProtNLM"/>
    </source>
</evidence>
<proteinExistence type="predicted"/>
<dbReference type="PATRIC" id="fig|1423739.3.peg.947"/>
<gene>
    <name evidence="2" type="ORF">FC85_GL000898</name>
</gene>
<comment type="caution">
    <text evidence="2">The sequence shown here is derived from an EMBL/GenBank/DDBJ whole genome shotgun (WGS) entry which is preliminary data.</text>
</comment>
<dbReference type="Proteomes" id="UP000052013">
    <property type="component" value="Unassembled WGS sequence"/>
</dbReference>
<feature type="transmembrane region" description="Helical" evidence="1">
    <location>
        <begin position="6"/>
        <end position="27"/>
    </location>
</feature>
<keyword evidence="1" id="KW-0812">Transmembrane</keyword>
<dbReference type="Gene3D" id="3.40.50.1820">
    <property type="entry name" value="alpha/beta hydrolase"/>
    <property type="match status" value="1"/>
</dbReference>
<organism evidence="2 3">
    <name type="scientific">Lentilactobacillus diolivorans DSM 14421</name>
    <dbReference type="NCBI Taxonomy" id="1423739"/>
    <lineage>
        <taxon>Bacteria</taxon>
        <taxon>Bacillati</taxon>
        <taxon>Bacillota</taxon>
        <taxon>Bacilli</taxon>
        <taxon>Lactobacillales</taxon>
        <taxon>Lactobacillaceae</taxon>
        <taxon>Lentilactobacillus</taxon>
    </lineage>
</organism>
<dbReference type="STRING" id="1423739.FC85_GL000898"/>
<evidence type="ECO:0000256" key="1">
    <source>
        <dbReference type="SAM" id="Phobius"/>
    </source>
</evidence>
<keyword evidence="1" id="KW-0472">Membrane</keyword>
<dbReference type="Pfam" id="PF06028">
    <property type="entry name" value="DUF915"/>
    <property type="match status" value="1"/>
</dbReference>
<reference evidence="2 3" key="1">
    <citation type="journal article" date="2015" name="Genome Announc.">
        <title>Expanding the biotechnology potential of lactobacilli through comparative genomics of 213 strains and associated genera.</title>
        <authorList>
            <person name="Sun Z."/>
            <person name="Harris H.M."/>
            <person name="McCann A."/>
            <person name="Guo C."/>
            <person name="Argimon S."/>
            <person name="Zhang W."/>
            <person name="Yang X."/>
            <person name="Jeffery I.B."/>
            <person name="Cooney J.C."/>
            <person name="Kagawa T.F."/>
            <person name="Liu W."/>
            <person name="Song Y."/>
            <person name="Salvetti E."/>
            <person name="Wrobel A."/>
            <person name="Rasinkangas P."/>
            <person name="Parkhill J."/>
            <person name="Rea M.C."/>
            <person name="O'Sullivan O."/>
            <person name="Ritari J."/>
            <person name="Douillard F.P."/>
            <person name="Paul Ross R."/>
            <person name="Yang R."/>
            <person name="Briner A.E."/>
            <person name="Felis G.E."/>
            <person name="de Vos W.M."/>
            <person name="Barrangou R."/>
            <person name="Klaenhammer T.R."/>
            <person name="Caufield P.W."/>
            <person name="Cui Y."/>
            <person name="Zhang H."/>
            <person name="O'Toole P.W."/>
        </authorList>
    </citation>
    <scope>NUCLEOTIDE SEQUENCE [LARGE SCALE GENOMIC DNA]</scope>
    <source>
        <strain evidence="2 3">DSM 14421</strain>
    </source>
</reference>
<dbReference type="PANTHER" id="PTHR37946">
    <property type="entry name" value="SLL1969 PROTEIN"/>
    <property type="match status" value="1"/>
</dbReference>
<keyword evidence="1" id="KW-1133">Transmembrane helix</keyword>
<dbReference type="SUPFAM" id="SSF53474">
    <property type="entry name" value="alpha/beta-Hydrolases"/>
    <property type="match status" value="1"/>
</dbReference>
<dbReference type="InterPro" id="IPR010315">
    <property type="entry name" value="DUF915_hydro-like"/>
</dbReference>